<feature type="transmembrane region" description="Helical" evidence="10">
    <location>
        <begin position="148"/>
        <end position="175"/>
    </location>
</feature>
<feature type="domain" description="Cytochrome C biogenesis protein transmembrane" evidence="11">
    <location>
        <begin position="17"/>
        <end position="208"/>
    </location>
</feature>
<dbReference type="PaxDb" id="2903-EOD15147"/>
<dbReference type="InterPro" id="IPR003834">
    <property type="entry name" value="Cyt_c_assmbl_TM_dom"/>
</dbReference>
<proteinExistence type="inferred from homology"/>
<reference evidence="13" key="1">
    <citation type="journal article" date="2013" name="Nature">
        <title>Pan genome of the phytoplankton Emiliania underpins its global distribution.</title>
        <authorList>
            <person name="Read B.A."/>
            <person name="Kegel J."/>
            <person name="Klute M.J."/>
            <person name="Kuo A."/>
            <person name="Lefebvre S.C."/>
            <person name="Maumus F."/>
            <person name="Mayer C."/>
            <person name="Miller J."/>
            <person name="Monier A."/>
            <person name="Salamov A."/>
            <person name="Young J."/>
            <person name="Aguilar M."/>
            <person name="Claverie J.M."/>
            <person name="Frickenhaus S."/>
            <person name="Gonzalez K."/>
            <person name="Herman E.K."/>
            <person name="Lin Y.C."/>
            <person name="Napier J."/>
            <person name="Ogata H."/>
            <person name="Sarno A.F."/>
            <person name="Shmutz J."/>
            <person name="Schroeder D."/>
            <person name="de Vargas C."/>
            <person name="Verret F."/>
            <person name="von Dassow P."/>
            <person name="Valentin K."/>
            <person name="Van de Peer Y."/>
            <person name="Wheeler G."/>
            <person name="Dacks J.B."/>
            <person name="Delwiche C.F."/>
            <person name="Dyhrman S.T."/>
            <person name="Glockner G."/>
            <person name="John U."/>
            <person name="Richards T."/>
            <person name="Worden A.Z."/>
            <person name="Zhang X."/>
            <person name="Grigoriev I.V."/>
            <person name="Allen A.E."/>
            <person name="Bidle K."/>
            <person name="Borodovsky M."/>
            <person name="Bowler C."/>
            <person name="Brownlee C."/>
            <person name="Cock J.M."/>
            <person name="Elias M."/>
            <person name="Gladyshev V.N."/>
            <person name="Groth M."/>
            <person name="Guda C."/>
            <person name="Hadaegh A."/>
            <person name="Iglesias-Rodriguez M.D."/>
            <person name="Jenkins J."/>
            <person name="Jones B.M."/>
            <person name="Lawson T."/>
            <person name="Leese F."/>
            <person name="Lindquist E."/>
            <person name="Lobanov A."/>
            <person name="Lomsadze A."/>
            <person name="Malik S.B."/>
            <person name="Marsh M.E."/>
            <person name="Mackinder L."/>
            <person name="Mock T."/>
            <person name="Mueller-Roeber B."/>
            <person name="Pagarete A."/>
            <person name="Parker M."/>
            <person name="Probert I."/>
            <person name="Quesneville H."/>
            <person name="Raines C."/>
            <person name="Rensing S.A."/>
            <person name="Riano-Pachon D.M."/>
            <person name="Richier S."/>
            <person name="Rokitta S."/>
            <person name="Shiraiwa Y."/>
            <person name="Soanes D.M."/>
            <person name="van der Giezen M."/>
            <person name="Wahlund T.M."/>
            <person name="Williams B."/>
            <person name="Wilson W."/>
            <person name="Wolfe G."/>
            <person name="Wurch L.L."/>
        </authorList>
    </citation>
    <scope>NUCLEOTIDE SEQUENCE</scope>
</reference>
<accession>A0A0D3IV62</accession>
<evidence type="ECO:0000313" key="13">
    <source>
        <dbReference type="Proteomes" id="UP000013827"/>
    </source>
</evidence>
<evidence type="ECO:0000313" key="12">
    <source>
        <dbReference type="EnsemblProtists" id="EOD15147"/>
    </source>
</evidence>
<dbReference type="AlphaFoldDB" id="A0A0D3IV62"/>
<evidence type="ECO:0000256" key="2">
    <source>
        <dbReference type="ARBA" id="ARBA00004229"/>
    </source>
</evidence>
<dbReference type="GO" id="GO:0016020">
    <property type="term" value="C:membrane"/>
    <property type="evidence" value="ECO:0007669"/>
    <property type="project" value="UniProtKB-SubCell"/>
</dbReference>
<evidence type="ECO:0000256" key="9">
    <source>
        <dbReference type="ARBA" id="ARBA00023136"/>
    </source>
</evidence>
<evidence type="ECO:0000256" key="10">
    <source>
        <dbReference type="SAM" id="Phobius"/>
    </source>
</evidence>
<name>A0A0D3IV62_EMIH1</name>
<dbReference type="STRING" id="2903.R1BZD3"/>
<evidence type="ECO:0000256" key="5">
    <source>
        <dbReference type="ARBA" id="ARBA00022640"/>
    </source>
</evidence>
<dbReference type="HOGENOM" id="CLU_053225_0_1_1"/>
<dbReference type="eggNOG" id="ENOG502QR2K">
    <property type="taxonomic scope" value="Eukaryota"/>
</dbReference>
<evidence type="ECO:0000256" key="6">
    <source>
        <dbReference type="ARBA" id="ARBA00022692"/>
    </source>
</evidence>
<dbReference type="GO" id="GO:0009507">
    <property type="term" value="C:chloroplast"/>
    <property type="evidence" value="ECO:0007669"/>
    <property type="project" value="UniProtKB-SubCell"/>
</dbReference>
<evidence type="ECO:0000256" key="4">
    <source>
        <dbReference type="ARBA" id="ARBA00022528"/>
    </source>
</evidence>
<keyword evidence="13" id="KW-1185">Reference proteome</keyword>
<keyword evidence="7" id="KW-0201">Cytochrome c-type biogenesis</keyword>
<organism evidence="12 13">
    <name type="scientific">Emiliania huxleyi (strain CCMP1516)</name>
    <dbReference type="NCBI Taxonomy" id="280463"/>
    <lineage>
        <taxon>Eukaryota</taxon>
        <taxon>Haptista</taxon>
        <taxon>Haptophyta</taxon>
        <taxon>Prymnesiophyceae</taxon>
        <taxon>Isochrysidales</taxon>
        <taxon>Noelaerhabdaceae</taxon>
        <taxon>Emiliania</taxon>
    </lineage>
</organism>
<comment type="similarity">
    <text evidence="3">Belongs to the DsbD family.</text>
</comment>
<sequence length="236" mass="23124">EAAVSHELTSLSPVSALVLYGAGLLTSLTPCCLSMLPLTMSYIGSGSFDEGGGGGSQSSSSSSSSSFGASLAFAGGLACSLSALGVAAASAGAMLGSGTESASFAALRLLVSLLTCVLGLNLLKVLPFELPSLELSTGGVSLPRPARAFLFGASSALVASPCASPVLVSLLGFVATQGDPLLGAALLTAYSLGETTPVLLAGIAAGSATRIVSAQRRFEWVTPASGSALLAIGTYN</sequence>
<evidence type="ECO:0000256" key="1">
    <source>
        <dbReference type="ARBA" id="ARBA00004141"/>
    </source>
</evidence>
<dbReference type="RefSeq" id="XP_005767576.1">
    <property type="nucleotide sequence ID" value="XM_005767519.1"/>
</dbReference>
<reference evidence="12" key="2">
    <citation type="submission" date="2024-10" db="UniProtKB">
        <authorList>
            <consortium name="EnsemblProtists"/>
        </authorList>
    </citation>
    <scope>IDENTIFICATION</scope>
</reference>
<feature type="transmembrane region" description="Helical" evidence="10">
    <location>
        <begin position="105"/>
        <end position="127"/>
    </location>
</feature>
<protein>
    <recommendedName>
        <fullName evidence="11">Cytochrome C biogenesis protein transmembrane domain-containing protein</fullName>
    </recommendedName>
</protein>
<evidence type="ECO:0000259" key="11">
    <source>
        <dbReference type="Pfam" id="PF02683"/>
    </source>
</evidence>
<dbReference type="Pfam" id="PF02683">
    <property type="entry name" value="DsbD_TM"/>
    <property type="match status" value="1"/>
</dbReference>
<keyword evidence="8 10" id="KW-1133">Transmembrane helix</keyword>
<dbReference type="GO" id="GO:0017004">
    <property type="term" value="P:cytochrome complex assembly"/>
    <property type="evidence" value="ECO:0007669"/>
    <property type="project" value="UniProtKB-KW"/>
</dbReference>
<keyword evidence="9 10" id="KW-0472">Membrane</keyword>
<dbReference type="PANTHER" id="PTHR31272:SF6">
    <property type="entry name" value="CYTOCHROME C-TYPE BIOGENESIS CCDA-LIKE CHLOROPLASTIC PROTEIN"/>
    <property type="match status" value="1"/>
</dbReference>
<dbReference type="OMA" id="YLCFLAG"/>
<feature type="transmembrane region" description="Helical" evidence="10">
    <location>
        <begin position="17"/>
        <end position="38"/>
    </location>
</feature>
<dbReference type="EnsemblProtists" id="EOD15147">
    <property type="protein sequence ID" value="EOD15147"/>
    <property type="gene ID" value="EMIHUDRAFT_58635"/>
</dbReference>
<dbReference type="PANTHER" id="PTHR31272">
    <property type="entry name" value="CYTOCHROME C-TYPE BIOGENESIS PROTEIN HI_1454-RELATED"/>
    <property type="match status" value="1"/>
</dbReference>
<keyword evidence="5" id="KW-0934">Plastid</keyword>
<dbReference type="GeneID" id="17261306"/>
<dbReference type="KEGG" id="ehx:EMIHUDRAFT_58635"/>
<evidence type="ECO:0000256" key="8">
    <source>
        <dbReference type="ARBA" id="ARBA00022989"/>
    </source>
</evidence>
<dbReference type="Proteomes" id="UP000013827">
    <property type="component" value="Unassembled WGS sequence"/>
</dbReference>
<evidence type="ECO:0000256" key="7">
    <source>
        <dbReference type="ARBA" id="ARBA00022748"/>
    </source>
</evidence>
<keyword evidence="4" id="KW-0150">Chloroplast</keyword>
<dbReference type="InterPro" id="IPR051790">
    <property type="entry name" value="Cytochrome_c-biogenesis_DsbD"/>
</dbReference>
<comment type="subcellular location">
    <subcellularLocation>
        <location evidence="1">Membrane</location>
        <topology evidence="1">Multi-pass membrane protein</topology>
    </subcellularLocation>
    <subcellularLocation>
        <location evidence="2">Plastid</location>
        <location evidence="2">Chloroplast</location>
    </subcellularLocation>
</comment>
<evidence type="ECO:0000256" key="3">
    <source>
        <dbReference type="ARBA" id="ARBA00006143"/>
    </source>
</evidence>
<feature type="transmembrane region" description="Helical" evidence="10">
    <location>
        <begin position="71"/>
        <end position="93"/>
    </location>
</feature>
<feature type="transmembrane region" description="Helical" evidence="10">
    <location>
        <begin position="181"/>
        <end position="208"/>
    </location>
</feature>
<keyword evidence="6 10" id="KW-0812">Transmembrane</keyword>